<dbReference type="PANTHER" id="PTHR46246">
    <property type="entry name" value="GUANOSINE-3',5'-BIS(DIPHOSPHATE) 3'-PYROPHOSPHOHYDROLASE MESH1"/>
    <property type="match status" value="1"/>
</dbReference>
<dbReference type="GO" id="GO:0008893">
    <property type="term" value="F:guanosine-3',5'-bis(diphosphate) 3'-diphosphatase activity"/>
    <property type="evidence" value="ECO:0007669"/>
    <property type="project" value="TreeGrafter"/>
</dbReference>
<proteinExistence type="predicted"/>
<dbReference type="Proteomes" id="UP000502297">
    <property type="component" value="Chromosome"/>
</dbReference>
<dbReference type="RefSeq" id="WP_166010061.1">
    <property type="nucleotide sequence ID" value="NZ_CP049801.1"/>
</dbReference>
<name>A0A6G8S057_9GAMM</name>
<dbReference type="KEGG" id="asha:G8E00_08790"/>
<gene>
    <name evidence="1" type="ORF">G8E00_08790</name>
</gene>
<keyword evidence="1" id="KW-0378">Hydrolase</keyword>
<protein>
    <submittedName>
        <fullName evidence="1">Guanosine-3',5'-bis(Diphosphate) 3'-pyrophosphohydrolase</fullName>
    </submittedName>
</protein>
<accession>A0A6G8S057</accession>
<evidence type="ECO:0000313" key="1">
    <source>
        <dbReference type="EMBL" id="QIO07480.1"/>
    </source>
</evidence>
<dbReference type="SUPFAM" id="SSF109604">
    <property type="entry name" value="HD-domain/PDEase-like"/>
    <property type="match status" value="1"/>
</dbReference>
<sequence>MSTLEQAIILATQQHSGQLDKGGQPYILHPLRVMLNVQSIDEKIVAVLHDVLEDTHITADDLLKLGFSSHIVDAIIALTKYPNETRLDAAHRARLNPIARRVKIADVTDNMDLTRIVNPTEKDHLRMQQYVQVLKLLNT</sequence>
<organism evidence="1 2">
    <name type="scientific">Acinetobacter shaoyimingii</name>
    <dbReference type="NCBI Taxonomy" id="2715164"/>
    <lineage>
        <taxon>Bacteria</taxon>
        <taxon>Pseudomonadati</taxon>
        <taxon>Pseudomonadota</taxon>
        <taxon>Gammaproteobacteria</taxon>
        <taxon>Moraxellales</taxon>
        <taxon>Moraxellaceae</taxon>
        <taxon>Acinetobacter</taxon>
    </lineage>
</organism>
<dbReference type="InterPro" id="IPR052194">
    <property type="entry name" value="MESH1"/>
</dbReference>
<evidence type="ECO:0000313" key="2">
    <source>
        <dbReference type="Proteomes" id="UP000502297"/>
    </source>
</evidence>
<dbReference type="PANTHER" id="PTHR46246:SF1">
    <property type="entry name" value="GUANOSINE-3',5'-BIS(DIPHOSPHATE) 3'-PYROPHOSPHOHYDROLASE MESH1"/>
    <property type="match status" value="1"/>
</dbReference>
<dbReference type="EMBL" id="CP049801">
    <property type="protein sequence ID" value="QIO07480.1"/>
    <property type="molecule type" value="Genomic_DNA"/>
</dbReference>
<dbReference type="Gene3D" id="1.10.3210.10">
    <property type="entry name" value="Hypothetical protein af1432"/>
    <property type="match status" value="1"/>
</dbReference>
<dbReference type="AlphaFoldDB" id="A0A6G8S057"/>
<reference evidence="1 2" key="1">
    <citation type="submission" date="2020-03" db="EMBL/GenBank/DDBJ databases">
        <authorList>
            <person name="Zhu W."/>
        </authorList>
    </citation>
    <scope>NUCLEOTIDE SEQUENCE [LARGE SCALE GENOMIC DNA]</scope>
    <source>
        <strain evidence="1 2">323-1</strain>
    </source>
</reference>
<keyword evidence="2" id="KW-1185">Reference proteome</keyword>